<dbReference type="GO" id="GO:0005794">
    <property type="term" value="C:Golgi apparatus"/>
    <property type="evidence" value="ECO:0007669"/>
    <property type="project" value="TreeGrafter"/>
</dbReference>
<dbReference type="OrthoDB" id="191601at2759"/>
<dbReference type="InterPro" id="IPR008551">
    <property type="entry name" value="TANGO2"/>
</dbReference>
<evidence type="ECO:0000313" key="1">
    <source>
        <dbReference type="EMBL" id="RDB14538.1"/>
    </source>
</evidence>
<dbReference type="GO" id="GO:0009306">
    <property type="term" value="P:protein secretion"/>
    <property type="evidence" value="ECO:0007669"/>
    <property type="project" value="TreeGrafter"/>
</dbReference>
<dbReference type="AlphaFoldDB" id="A0A369IXU2"/>
<reference evidence="1" key="1">
    <citation type="submission" date="2018-04" db="EMBL/GenBank/DDBJ databases">
        <title>Whole genome sequencing of Hypsizygus marmoreus.</title>
        <authorList>
            <person name="Choi I.-G."/>
            <person name="Min B."/>
            <person name="Kim J.-G."/>
            <person name="Kim S."/>
            <person name="Oh Y.-L."/>
            <person name="Kong W.-S."/>
            <person name="Park H."/>
            <person name="Jeong J."/>
            <person name="Song E.-S."/>
        </authorList>
    </citation>
    <scope>NUCLEOTIDE SEQUENCE [LARGE SCALE GENOMIC DNA]</scope>
    <source>
        <strain evidence="1">51987-8</strain>
    </source>
</reference>
<dbReference type="Proteomes" id="UP000076154">
    <property type="component" value="Unassembled WGS sequence"/>
</dbReference>
<organism evidence="1 2">
    <name type="scientific">Hypsizygus marmoreus</name>
    <name type="common">White beech mushroom</name>
    <name type="synonym">Agaricus marmoreus</name>
    <dbReference type="NCBI Taxonomy" id="39966"/>
    <lineage>
        <taxon>Eukaryota</taxon>
        <taxon>Fungi</taxon>
        <taxon>Dikarya</taxon>
        <taxon>Basidiomycota</taxon>
        <taxon>Agaricomycotina</taxon>
        <taxon>Agaricomycetes</taxon>
        <taxon>Agaricomycetidae</taxon>
        <taxon>Agaricales</taxon>
        <taxon>Tricholomatineae</taxon>
        <taxon>Lyophyllaceae</taxon>
        <taxon>Hypsizygus</taxon>
    </lineage>
</organism>
<dbReference type="PANTHER" id="PTHR17985">
    <property type="entry name" value="SER/THR-RICH PROTEIN T10 IN DGCR REGION"/>
    <property type="match status" value="1"/>
</dbReference>
<comment type="caution">
    <text evidence="1">The sequence shown here is derived from an EMBL/GenBank/DDBJ whole genome shotgun (WGS) entry which is preliminary data.</text>
</comment>
<accession>A0A369IXU2</accession>
<dbReference type="GO" id="GO:0007030">
    <property type="term" value="P:Golgi organization"/>
    <property type="evidence" value="ECO:0007669"/>
    <property type="project" value="TreeGrafter"/>
</dbReference>
<proteinExistence type="predicted"/>
<protein>
    <submittedName>
        <fullName evidence="1">Transport and Golgi organization 2</fullName>
    </submittedName>
</protein>
<dbReference type="InParanoid" id="A0A369IXU2"/>
<name>A0A369IXU2_HYPMA</name>
<dbReference type="Pfam" id="PF05742">
    <property type="entry name" value="TANGO2"/>
    <property type="match status" value="1"/>
</dbReference>
<dbReference type="EMBL" id="LUEZ02000096">
    <property type="protein sequence ID" value="RDB14538.1"/>
    <property type="molecule type" value="Genomic_DNA"/>
</dbReference>
<gene>
    <name evidence="1" type="primary">Tango2</name>
    <name evidence="1" type="ORF">Hypma_016432</name>
</gene>
<evidence type="ECO:0000313" key="2">
    <source>
        <dbReference type="Proteomes" id="UP000076154"/>
    </source>
</evidence>
<keyword evidence="2" id="KW-1185">Reference proteome</keyword>
<sequence>MCIALWALDHQDYALIICSNRDEFLDRPTLDANFHNFESNAGSAEGYILSGRDVKAGGTWFGVNRAGRVAILTNITESIKAYDFSRGYLVSSFLLSDSSKPLEDELVNIVHPDAKFAGFNLLLFAPPSPRPDGLLHFDSLLVTNHGAGGILTARPLSAKEQFCGGVSNAIDGTNDEWPKVHHARQAFETLLKTLPPGTSEAELTDSLFELLSWQSPEPVTERAQLRNTVHVAPFPLTLEGLPNVGCDAYGTRLSTILLIKKNGDALFIERDIWKLVNGKVVRADPQSQRVFRFQVKPQDDPRTQQKND</sequence>
<dbReference type="PANTHER" id="PTHR17985:SF8">
    <property type="entry name" value="TRANSPORT AND GOLGI ORGANIZATION PROTEIN 2 HOMOLOG"/>
    <property type="match status" value="1"/>
</dbReference>